<dbReference type="EMBL" id="GG745328">
    <property type="protein sequence ID" value="KNE54285.1"/>
    <property type="molecule type" value="Genomic_DNA"/>
</dbReference>
<evidence type="ECO:0000313" key="2">
    <source>
        <dbReference type="EMBL" id="KNE54285.1"/>
    </source>
</evidence>
<protein>
    <submittedName>
        <fullName evidence="2">Uncharacterized protein</fullName>
    </submittedName>
</protein>
<accession>A0A0L0RW08</accession>
<dbReference type="VEuPathDB" id="FungiDB:AMAG_00273"/>
<organism evidence="2 3">
    <name type="scientific">Allomyces macrogynus (strain ATCC 38327)</name>
    <name type="common">Allomyces javanicus var. macrogynus</name>
    <dbReference type="NCBI Taxonomy" id="578462"/>
    <lineage>
        <taxon>Eukaryota</taxon>
        <taxon>Fungi</taxon>
        <taxon>Fungi incertae sedis</taxon>
        <taxon>Blastocladiomycota</taxon>
        <taxon>Blastocladiomycetes</taxon>
        <taxon>Blastocladiales</taxon>
        <taxon>Blastocladiaceae</taxon>
        <taxon>Allomyces</taxon>
    </lineage>
</organism>
<proteinExistence type="predicted"/>
<reference evidence="2 3" key="1">
    <citation type="submission" date="2009-11" db="EMBL/GenBank/DDBJ databases">
        <title>Annotation of Allomyces macrogynus ATCC 38327.</title>
        <authorList>
            <consortium name="The Broad Institute Genome Sequencing Platform"/>
            <person name="Russ C."/>
            <person name="Cuomo C."/>
            <person name="Burger G."/>
            <person name="Gray M.W."/>
            <person name="Holland P.W.H."/>
            <person name="King N."/>
            <person name="Lang F.B.F."/>
            <person name="Roger A.J."/>
            <person name="Ruiz-Trillo I."/>
            <person name="Young S.K."/>
            <person name="Zeng Q."/>
            <person name="Gargeya S."/>
            <person name="Fitzgerald M."/>
            <person name="Haas B."/>
            <person name="Abouelleil A."/>
            <person name="Alvarado L."/>
            <person name="Arachchi H.M."/>
            <person name="Berlin A."/>
            <person name="Chapman S.B."/>
            <person name="Gearin G."/>
            <person name="Goldberg J."/>
            <person name="Griggs A."/>
            <person name="Gujja S."/>
            <person name="Hansen M."/>
            <person name="Heiman D."/>
            <person name="Howarth C."/>
            <person name="Larimer J."/>
            <person name="Lui A."/>
            <person name="MacDonald P.J.P."/>
            <person name="McCowen C."/>
            <person name="Montmayeur A."/>
            <person name="Murphy C."/>
            <person name="Neiman D."/>
            <person name="Pearson M."/>
            <person name="Priest M."/>
            <person name="Roberts A."/>
            <person name="Saif S."/>
            <person name="Shea T."/>
            <person name="Sisk P."/>
            <person name="Stolte C."/>
            <person name="Sykes S."/>
            <person name="Wortman J."/>
            <person name="Nusbaum C."/>
            <person name="Birren B."/>
        </authorList>
    </citation>
    <scope>NUCLEOTIDE SEQUENCE [LARGE SCALE GENOMIC DNA]</scope>
    <source>
        <strain evidence="2 3">ATCC 38327</strain>
    </source>
</reference>
<name>A0A0L0RW08_ALLM3</name>
<sequence length="547" mass="59111">MDTLQHDQHQQPAANPPPGFPGHVPPVPPLAHATQLARFRARRWIACGQVKIAVNALAHDVKLLRDRYVRDATDLSYACFLKTWRATHFSLVHLAAPPPRAGRDDFLHAIAALILDEPTPSGDSVEYLDIPGRPRLALPARGHALATCFIVYALFTLWKTTPPWAHFSPYPIAVARLATVLHAARVLHDMAAHLKVLVRWAGDMPVPWKSTAQFNLPGCDAAYLLHQLTKHHCLAPSAWEGGSGLSWHTTVPTHPLENRWCVGVAGDGWTRLLQPVVADPAALRAAAAAAPIDATKYGRALVSAAWSLRGAHVVDQGLLARAKDRGDQYAAIRDAVPELPQRALGTDAVIQLLAEFEQQRTAALSRKLNVRRKPRQSQRSETGEGRGGGAQQGQDADVSTEDREASIRARGPGIMLEPAVPGESVLADLAADDVLSFENLLAHFNPEGAGWPEFPVLDSADEAPQFALDPLPTSSWSRGATPMPQSGSLSPMLPFARASSQPEAVADLFAILDEPVADRRTESQAALPSGADTVWANAYLMDENELG</sequence>
<gene>
    <name evidence="2" type="ORF">AMAG_00273</name>
</gene>
<dbReference type="AlphaFoldDB" id="A0A0L0RW08"/>
<dbReference type="OrthoDB" id="5562228at2759"/>
<feature type="region of interest" description="Disordered" evidence="1">
    <location>
        <begin position="1"/>
        <end position="27"/>
    </location>
</feature>
<feature type="compositionally biased region" description="Pro residues" evidence="1">
    <location>
        <begin position="14"/>
        <end position="27"/>
    </location>
</feature>
<feature type="region of interest" description="Disordered" evidence="1">
    <location>
        <begin position="365"/>
        <end position="414"/>
    </location>
</feature>
<dbReference type="Proteomes" id="UP000054350">
    <property type="component" value="Unassembled WGS sequence"/>
</dbReference>
<evidence type="ECO:0000313" key="3">
    <source>
        <dbReference type="Proteomes" id="UP000054350"/>
    </source>
</evidence>
<keyword evidence="3" id="KW-1185">Reference proteome</keyword>
<reference evidence="3" key="2">
    <citation type="submission" date="2009-11" db="EMBL/GenBank/DDBJ databases">
        <title>The Genome Sequence of Allomyces macrogynus strain ATCC 38327.</title>
        <authorList>
            <consortium name="The Broad Institute Genome Sequencing Platform"/>
            <person name="Russ C."/>
            <person name="Cuomo C."/>
            <person name="Shea T."/>
            <person name="Young S.K."/>
            <person name="Zeng Q."/>
            <person name="Koehrsen M."/>
            <person name="Haas B."/>
            <person name="Borodovsky M."/>
            <person name="Guigo R."/>
            <person name="Alvarado L."/>
            <person name="Berlin A."/>
            <person name="Borenstein D."/>
            <person name="Chen Z."/>
            <person name="Engels R."/>
            <person name="Freedman E."/>
            <person name="Gellesch M."/>
            <person name="Goldberg J."/>
            <person name="Griggs A."/>
            <person name="Gujja S."/>
            <person name="Heiman D."/>
            <person name="Hepburn T."/>
            <person name="Howarth C."/>
            <person name="Jen D."/>
            <person name="Larson L."/>
            <person name="Lewis B."/>
            <person name="Mehta T."/>
            <person name="Park D."/>
            <person name="Pearson M."/>
            <person name="Roberts A."/>
            <person name="Saif S."/>
            <person name="Shenoy N."/>
            <person name="Sisk P."/>
            <person name="Stolte C."/>
            <person name="Sykes S."/>
            <person name="Walk T."/>
            <person name="White J."/>
            <person name="Yandava C."/>
            <person name="Burger G."/>
            <person name="Gray M.W."/>
            <person name="Holland P.W.H."/>
            <person name="King N."/>
            <person name="Lang F.B.F."/>
            <person name="Roger A.J."/>
            <person name="Ruiz-Trillo I."/>
            <person name="Lander E."/>
            <person name="Nusbaum C."/>
        </authorList>
    </citation>
    <scope>NUCLEOTIDE SEQUENCE [LARGE SCALE GENOMIC DNA]</scope>
    <source>
        <strain evidence="3">ATCC 38327</strain>
    </source>
</reference>
<evidence type="ECO:0000256" key="1">
    <source>
        <dbReference type="SAM" id="MobiDB-lite"/>
    </source>
</evidence>